<sequence>MTIKEAILKSLDELKGLAKASEVYNYIISKKYYDFGAKNPIAIVSGLLGEFIKNGDVRIKRSKISGETYKYYLTKYEQILIIDQLGADEADNYKERVKKNDYLERDLHKLLSSFLKNTNTFSKTIFHEQSSNSKDNHQKWIHPDVVGIQFLNLQSKASQIFLKAINRLDTFKISSFEIKKEINSDYELKKSFFQAVSNSSWANYGYLVAFEISDSLNEEMERLNQSFGIGIIELKANPYESKILYPAKYKALDFKTIDKLCRINKDFEKFIEQVEKLLTANEKYLKSTEKELEEFSDSYFLNDTEVEKYCKDKLIPLK</sequence>
<keyword evidence="2" id="KW-1185">Reference proteome</keyword>
<dbReference type="EMBL" id="JBHTIZ010000044">
    <property type="protein sequence ID" value="MFD0985176.1"/>
    <property type="molecule type" value="Genomic_DNA"/>
</dbReference>
<dbReference type="RefSeq" id="WP_379758713.1">
    <property type="nucleotide sequence ID" value="NZ_JBHSYB010000065.1"/>
</dbReference>
<evidence type="ECO:0008006" key="3">
    <source>
        <dbReference type="Google" id="ProtNLM"/>
    </source>
</evidence>
<organism evidence="1 2">
    <name type="scientific">Flavobacterium myungsuense</name>
    <dbReference type="NCBI Taxonomy" id="651823"/>
    <lineage>
        <taxon>Bacteria</taxon>
        <taxon>Pseudomonadati</taxon>
        <taxon>Bacteroidota</taxon>
        <taxon>Flavobacteriia</taxon>
        <taxon>Flavobacteriales</taxon>
        <taxon>Flavobacteriaceae</taxon>
        <taxon>Flavobacterium</taxon>
    </lineage>
</organism>
<gene>
    <name evidence="1" type="ORF">ACFQ0S_11900</name>
</gene>
<evidence type="ECO:0000313" key="1">
    <source>
        <dbReference type="EMBL" id="MFD0985176.1"/>
    </source>
</evidence>
<reference evidence="2" key="1">
    <citation type="journal article" date="2019" name="Int. J. Syst. Evol. Microbiol.">
        <title>The Global Catalogue of Microorganisms (GCM) 10K type strain sequencing project: providing services to taxonomists for standard genome sequencing and annotation.</title>
        <authorList>
            <consortium name="The Broad Institute Genomics Platform"/>
            <consortium name="The Broad Institute Genome Sequencing Center for Infectious Disease"/>
            <person name="Wu L."/>
            <person name="Ma J."/>
        </authorList>
    </citation>
    <scope>NUCLEOTIDE SEQUENCE [LARGE SCALE GENOMIC DNA]</scope>
    <source>
        <strain evidence="2">CECT 7649</strain>
    </source>
</reference>
<accession>A0ABW3J606</accession>
<name>A0ABW3J606_9FLAO</name>
<evidence type="ECO:0000313" key="2">
    <source>
        <dbReference type="Proteomes" id="UP001597051"/>
    </source>
</evidence>
<protein>
    <recommendedName>
        <fullName evidence="3">HTH HARE-type domain-containing protein</fullName>
    </recommendedName>
</protein>
<proteinExistence type="predicted"/>
<dbReference type="Proteomes" id="UP001597051">
    <property type="component" value="Unassembled WGS sequence"/>
</dbReference>
<comment type="caution">
    <text evidence="1">The sequence shown here is derived from an EMBL/GenBank/DDBJ whole genome shotgun (WGS) entry which is preliminary data.</text>
</comment>